<gene>
    <name evidence="2" type="ORF">CEXT_667331</name>
</gene>
<evidence type="ECO:0000256" key="1">
    <source>
        <dbReference type="SAM" id="MobiDB-lite"/>
    </source>
</evidence>
<name>A0AAV4UW03_CAEEX</name>
<protein>
    <submittedName>
        <fullName evidence="2">Uncharacterized protein</fullName>
    </submittedName>
</protein>
<dbReference type="Proteomes" id="UP001054945">
    <property type="component" value="Unassembled WGS sequence"/>
</dbReference>
<evidence type="ECO:0000313" key="3">
    <source>
        <dbReference type="Proteomes" id="UP001054945"/>
    </source>
</evidence>
<dbReference type="EMBL" id="BPLR01013572">
    <property type="protein sequence ID" value="GIY62072.1"/>
    <property type="molecule type" value="Genomic_DNA"/>
</dbReference>
<organism evidence="2 3">
    <name type="scientific">Caerostris extrusa</name>
    <name type="common">Bark spider</name>
    <name type="synonym">Caerostris bankana</name>
    <dbReference type="NCBI Taxonomy" id="172846"/>
    <lineage>
        <taxon>Eukaryota</taxon>
        <taxon>Metazoa</taxon>
        <taxon>Ecdysozoa</taxon>
        <taxon>Arthropoda</taxon>
        <taxon>Chelicerata</taxon>
        <taxon>Arachnida</taxon>
        <taxon>Araneae</taxon>
        <taxon>Araneomorphae</taxon>
        <taxon>Entelegynae</taxon>
        <taxon>Araneoidea</taxon>
        <taxon>Araneidae</taxon>
        <taxon>Caerostris</taxon>
    </lineage>
</organism>
<sequence length="143" mass="15817">MEASDVISRIKFRTPSSNPNLPFTRLLWLIIEKVDCRVPINYCLRNAPASDQNMFFPGMVPEPPSQIPEAGEAATEGTRSALCAPHLQRRHDAQHLPHRNGRLEGLPVPSPNAMNSMGGRYQPMASSYPAHGRTALLHGTRQP</sequence>
<evidence type="ECO:0000313" key="2">
    <source>
        <dbReference type="EMBL" id="GIY62072.1"/>
    </source>
</evidence>
<keyword evidence="3" id="KW-1185">Reference proteome</keyword>
<dbReference type="AlphaFoldDB" id="A0AAV4UW03"/>
<accession>A0AAV4UW03</accession>
<reference evidence="2 3" key="1">
    <citation type="submission" date="2021-06" db="EMBL/GenBank/DDBJ databases">
        <title>Caerostris extrusa draft genome.</title>
        <authorList>
            <person name="Kono N."/>
            <person name="Arakawa K."/>
        </authorList>
    </citation>
    <scope>NUCLEOTIDE SEQUENCE [LARGE SCALE GENOMIC DNA]</scope>
</reference>
<feature type="region of interest" description="Disordered" evidence="1">
    <location>
        <begin position="55"/>
        <end position="78"/>
    </location>
</feature>
<proteinExistence type="predicted"/>
<comment type="caution">
    <text evidence="2">The sequence shown here is derived from an EMBL/GenBank/DDBJ whole genome shotgun (WGS) entry which is preliminary data.</text>
</comment>